<proteinExistence type="predicted"/>
<organism evidence="3 4">
    <name type="scientific">Keguizhuia sedimenti</name>
    <dbReference type="NCBI Taxonomy" id="3064264"/>
    <lineage>
        <taxon>Bacteria</taxon>
        <taxon>Pseudomonadati</taxon>
        <taxon>Pseudomonadota</taxon>
        <taxon>Betaproteobacteria</taxon>
        <taxon>Burkholderiales</taxon>
        <taxon>Oxalobacteraceae</taxon>
        <taxon>Keguizhuia</taxon>
    </lineage>
</organism>
<dbReference type="Pfam" id="PF08241">
    <property type="entry name" value="Methyltransf_11"/>
    <property type="match status" value="1"/>
</dbReference>
<keyword evidence="3" id="KW-0489">Methyltransferase</keyword>
<dbReference type="GO" id="GO:0032259">
    <property type="term" value="P:methylation"/>
    <property type="evidence" value="ECO:0007669"/>
    <property type="project" value="UniProtKB-KW"/>
</dbReference>
<dbReference type="Gene3D" id="3.40.50.150">
    <property type="entry name" value="Vaccinia Virus protein VP39"/>
    <property type="match status" value="1"/>
</dbReference>
<evidence type="ECO:0000256" key="1">
    <source>
        <dbReference type="ARBA" id="ARBA00022679"/>
    </source>
</evidence>
<dbReference type="RefSeq" id="WP_338437581.1">
    <property type="nucleotide sequence ID" value="NZ_JAUYVH010000011.1"/>
</dbReference>
<feature type="domain" description="Methyltransferase type 11" evidence="2">
    <location>
        <begin position="45"/>
        <end position="142"/>
    </location>
</feature>
<dbReference type="EMBL" id="JAUYVH010000011">
    <property type="protein sequence ID" value="MDQ9171642.1"/>
    <property type="molecule type" value="Genomic_DNA"/>
</dbReference>
<dbReference type="Proteomes" id="UP001225596">
    <property type="component" value="Unassembled WGS sequence"/>
</dbReference>
<evidence type="ECO:0000259" key="2">
    <source>
        <dbReference type="Pfam" id="PF08241"/>
    </source>
</evidence>
<dbReference type="InterPro" id="IPR013216">
    <property type="entry name" value="Methyltransf_11"/>
</dbReference>
<reference evidence="3 4" key="1">
    <citation type="submission" date="2023-08" db="EMBL/GenBank/DDBJ databases">
        <title>Oxalobacteraceae gen .nov., isolated from river sludge outside the plant.</title>
        <authorList>
            <person name="Zhao S.Y."/>
        </authorList>
    </citation>
    <scope>NUCLEOTIDE SEQUENCE [LARGE SCALE GENOMIC DNA]</scope>
    <source>
        <strain evidence="3 4">R-40</strain>
    </source>
</reference>
<keyword evidence="4" id="KW-1185">Reference proteome</keyword>
<dbReference type="InterPro" id="IPR029063">
    <property type="entry name" value="SAM-dependent_MTases_sf"/>
</dbReference>
<sequence>MTNATLRFNDKAAEQLLAVYVTPDMAEQRQQVIGLLQLKPGEKALDIGSGPGFLASAMADIVGSRGEVCGIDISPELLALAGDRYRHQTQLKFLHAEASSLPFADACFDVVTVTQVLEYLPDVRPALLEVHRVLRPGGQVLILDTDWDSIVWHAEDTARMKKILSAWDAHLADPYLPRTLGSSMRETGFQVGEQKVIPLFNPEFREESFSNRMIDLIGPFVTGRNGITAEEVMAWAGELRRLGQEGNYFFSLNRYVFVGLKPDA</sequence>
<comment type="caution">
    <text evidence="3">The sequence shown here is derived from an EMBL/GenBank/DDBJ whole genome shotgun (WGS) entry which is preliminary data.</text>
</comment>
<dbReference type="SUPFAM" id="SSF53335">
    <property type="entry name" value="S-adenosyl-L-methionine-dependent methyltransferases"/>
    <property type="match status" value="1"/>
</dbReference>
<dbReference type="PANTHER" id="PTHR44068:SF11">
    <property type="entry name" value="GERANYL DIPHOSPHATE 2-C-METHYLTRANSFERASE"/>
    <property type="match status" value="1"/>
</dbReference>
<evidence type="ECO:0000313" key="4">
    <source>
        <dbReference type="Proteomes" id="UP001225596"/>
    </source>
</evidence>
<dbReference type="CDD" id="cd02440">
    <property type="entry name" value="AdoMet_MTases"/>
    <property type="match status" value="1"/>
</dbReference>
<name>A0ABU1BRR2_9BURK</name>
<accession>A0ABU1BRR2</accession>
<evidence type="ECO:0000313" key="3">
    <source>
        <dbReference type="EMBL" id="MDQ9171642.1"/>
    </source>
</evidence>
<protein>
    <submittedName>
        <fullName evidence="3">Methyltransferase domain-containing protein</fullName>
    </submittedName>
</protein>
<dbReference type="PANTHER" id="PTHR44068">
    <property type="entry name" value="ZGC:194242"/>
    <property type="match status" value="1"/>
</dbReference>
<keyword evidence="1" id="KW-0808">Transferase</keyword>
<dbReference type="GO" id="GO:0008168">
    <property type="term" value="F:methyltransferase activity"/>
    <property type="evidence" value="ECO:0007669"/>
    <property type="project" value="UniProtKB-KW"/>
</dbReference>
<dbReference type="InterPro" id="IPR050447">
    <property type="entry name" value="Erg6_SMT_methyltransf"/>
</dbReference>
<gene>
    <name evidence="3" type="ORF">Q8A64_14600</name>
</gene>